<dbReference type="Proteomes" id="UP000627838">
    <property type="component" value="Unassembled WGS sequence"/>
</dbReference>
<organism evidence="1 2">
    <name type="scientific">Actinomadura algeriensis</name>
    <dbReference type="NCBI Taxonomy" id="1679523"/>
    <lineage>
        <taxon>Bacteria</taxon>
        <taxon>Bacillati</taxon>
        <taxon>Actinomycetota</taxon>
        <taxon>Actinomycetes</taxon>
        <taxon>Streptosporangiales</taxon>
        <taxon>Thermomonosporaceae</taxon>
        <taxon>Actinomadura</taxon>
    </lineage>
</organism>
<name>A0ABR9JQ55_9ACTN</name>
<proteinExistence type="predicted"/>
<dbReference type="RefSeq" id="WP_225961136.1">
    <property type="nucleotide sequence ID" value="NZ_JADBDZ010000001.1"/>
</dbReference>
<evidence type="ECO:0000313" key="1">
    <source>
        <dbReference type="EMBL" id="MBE1532618.1"/>
    </source>
</evidence>
<dbReference type="Gene3D" id="3.10.450.50">
    <property type="match status" value="1"/>
</dbReference>
<gene>
    <name evidence="1" type="ORF">H4W34_002451</name>
</gene>
<sequence>MTDEQRRSVALEYLKGFDRGGDGLCGTRISKTLQKRSVFHQIENGALRLLEKGDIDTWIELWAEDAGHYYPYGTAMFPRHLHGKQAIYDNWSLPLAITTRRAG</sequence>
<keyword evidence="2" id="KW-1185">Reference proteome</keyword>
<dbReference type="EMBL" id="JADBDZ010000001">
    <property type="protein sequence ID" value="MBE1532618.1"/>
    <property type="molecule type" value="Genomic_DNA"/>
</dbReference>
<comment type="caution">
    <text evidence="1">The sequence shown here is derived from an EMBL/GenBank/DDBJ whole genome shotgun (WGS) entry which is preliminary data.</text>
</comment>
<accession>A0ABR9JQ55</accession>
<dbReference type="InterPro" id="IPR032710">
    <property type="entry name" value="NTF2-like_dom_sf"/>
</dbReference>
<reference evidence="1 2" key="1">
    <citation type="submission" date="2020-10" db="EMBL/GenBank/DDBJ databases">
        <title>Sequencing the genomes of 1000 actinobacteria strains.</title>
        <authorList>
            <person name="Klenk H.-P."/>
        </authorList>
    </citation>
    <scope>NUCLEOTIDE SEQUENCE [LARGE SCALE GENOMIC DNA]</scope>
    <source>
        <strain evidence="1 2">DSM 46744</strain>
    </source>
</reference>
<protein>
    <submittedName>
        <fullName evidence="1">Uncharacterized protein</fullName>
    </submittedName>
</protein>
<dbReference type="SUPFAM" id="SSF54427">
    <property type="entry name" value="NTF2-like"/>
    <property type="match status" value="1"/>
</dbReference>
<evidence type="ECO:0000313" key="2">
    <source>
        <dbReference type="Proteomes" id="UP000627838"/>
    </source>
</evidence>